<feature type="chain" id="PRO_5008602575" description="Ig-like domain-containing protein" evidence="1">
    <location>
        <begin position="22"/>
        <end position="2030"/>
    </location>
</feature>
<dbReference type="InterPro" id="IPR044023">
    <property type="entry name" value="Ig_7"/>
</dbReference>
<dbReference type="Proteomes" id="UP000092164">
    <property type="component" value="Unassembled WGS sequence"/>
</dbReference>
<dbReference type="PANTHER" id="PTHR10199">
    <property type="entry name" value="THROMBOSPONDIN"/>
    <property type="match status" value="1"/>
</dbReference>
<dbReference type="GO" id="GO:0005509">
    <property type="term" value="F:calcium ion binding"/>
    <property type="evidence" value="ECO:0007669"/>
    <property type="project" value="InterPro"/>
</dbReference>
<feature type="signal peptide" evidence="1">
    <location>
        <begin position="1"/>
        <end position="21"/>
    </location>
</feature>
<sequence>MLKRTKYIAFLLLLFTITTYGQDTDYDGVDDITDLCINTVDPLNLDTDGDGIGDACDVDDDNDGILDSNDCEVTIPNFSFENGLTNWTIESSDGIVNNSVAISPANDGPFPGAEGGNYLDIEAYAETIILTTSNAFAVYRETSYIFEIALADLPFPIGSTVPAGFYNDGNIRLELGYGDNNANYTPIPGAFLDINGPTETVEGWNEFSIPFQINAGDAAEGEGILIRISHTGIGGSAVGLGVDFVRLSIDSDHDGISNCKELDSDNDGCFDVVEAGHTDDGGGLLAGTLSLSGDGSIDNATEGYTGSTQAVFDAGLITCNIIDFDLDGVLDINDLDDDNDGILDIYDCEVPVLNYSFESSTPGDTVHEGWEITSTSSEGANVAIPNSIDDYFYAPEGNQYGFINGDGIISQRQSSASFELGAYILSLDIGDGIGNFNNNYRNDGTSIVEIGYLDPGNNFVLVNSLTVTSDQTPNGIWSRFSFSTQINPGDPALGEGIRIRIRHEQNAILNQRRGDYDNITLLRDRDNDGNADCIDYDSDGDGCPDVTEVGHIDNGSSQLQGSGINPTNGLVTGYNVGNATGYTGLRAAYFDNSINSCNIIDTDGDGLADGDRYYFQPNGATAWDGLDLDNDNDGILDINEGCELTQTSSPVSEEFANFEILRNNFFFFPPTLNAPYTSGPGPNGVGMIDYWVASNPNGAGPHMVNAGSYIDLGTGQPYSQNYFTDGTLQPDDPTFGIVVPSAYENDTFAFIDGDGSLTQTRSDILMEESSYIITIAVGDGLDYENGYRNDGVSLIEAGYGPVASFTSLSQIIVNPEDTPNGTWTDFTFNITVPAGSPAIGQELLLRITHTGNVINNQLAGNYDHIRINRDTDGDGISDCLDPDSDGDGCPDATEAGYTNDDNDNFVGNGIPIIDANGLVTGTNGYSTPVSVNVITPTDPVVIANPFNNEASCEGGDVTFSIVANRLTGIIVYEWYESTDGGATFNLLTEVAPFSGTTTANMTISAVTAAQNNNQYRVRVFGDDYLCYEEAPATLTVTTGPTIVTPVPLSALICDGEDAVFNLTGDANDIITYSLDGAPSTSIALDATGNQSVTIPAPTADVTMSIISIEDSVSSCVLTLAPATTATITFNTIPTAPINPTNASICEGAANTPISVNLDPMGSGDTINWYDVATAGISLSSGPTFTSTETLPNTYTYYAEAENIASGCVSATRVPVTFTINATVVADIIGDQTVCDTYTLPALSVGNNYYTNSGGTGNLLNAGDVITTSQTIFVYTETGTTPNCTDESSFDVTIDITPSLIPISNTCSLDLSTYEVVFQVFTGTLTSTAGTVVGNDTVTDIPAGTDITVTATNNACVTNLIITAPNCNCPTLDAPINPLNGSNCQGSPTSNLSVDLPITGGDTINWYDAASGGNFLFSGATFSPLDTAVGTYTYYAETFDSVTSCESVRTPVTLTINNTPIADTMANPPPSCDSYTLLPLSPGNNYYTGPNATGNMLNSGDVITTSQTIYIYAESGTTPNCTDESSFDVAINTTPVVVVDEKNCAPDLLTYEIILEPLTGVLTTSAGTVIGNDRIVGIPSNTDIIITVSNNGCDSTITIEAPDCSCSVLAAPTNPINGNNCEGSPTASLSVDPSTALGNIINWYNVPVGGNILNIGDTYTPNETTEGTYVYYTEIYNTVSQCTSDRVAITLIITAIPTITPQANVEACEFYVLPDLGQNQNYYTGPNATGTILNSGEQILSSQTIYIFGQAEENASCTAETFFDVTVLQEPILDIPTSLSLCEGSGNTESIFLGEDLGTDYRYDWTPNNDTNGDGIEEAIFEVQVPGNYSLQVYHIGATSECGGINTYNITVNEVPQPSQIEVEVTAEGYMLDSGNRVRLIVNDNPLLFEQFEYSITSAEGPFQESNIFENVDGGLYTGYVRAISGCGTTISSIPFLIVNYPTFFSPNGDGANETWKPLGLENLNITSNIEIYIYDRHGKLLSRLDPLGPGWDGTYNNELMTSSDYWFKVDFINELDGEPIQFNGHFSLIR</sequence>
<reference evidence="4" key="1">
    <citation type="submission" date="2016-06" db="EMBL/GenBank/DDBJ databases">
        <authorList>
            <person name="Zhan P."/>
        </authorList>
    </citation>
    <scope>NUCLEOTIDE SEQUENCE [LARGE SCALE GENOMIC DNA]</scope>
    <source>
        <strain evidence="4">T28</strain>
    </source>
</reference>
<dbReference type="SUPFAM" id="SSF103647">
    <property type="entry name" value="TSP type-3 repeat"/>
    <property type="match status" value="1"/>
</dbReference>
<comment type="caution">
    <text evidence="3">The sequence shown here is derived from an EMBL/GenBank/DDBJ whole genome shotgun (WGS) entry which is preliminary data.</text>
</comment>
<dbReference type="Pfam" id="PF22825">
    <property type="entry name" value="HpiC1-like"/>
    <property type="match status" value="2"/>
</dbReference>
<dbReference type="InterPro" id="IPR026341">
    <property type="entry name" value="T9SS_type_B"/>
</dbReference>
<dbReference type="NCBIfam" id="TIGR04131">
    <property type="entry name" value="Bac_Flav_CTERM"/>
    <property type="match status" value="1"/>
</dbReference>
<gene>
    <name evidence="3" type="ORF">A9200_13250</name>
</gene>
<name>A0A1B7ZD65_9FLAO</name>
<dbReference type="Gene3D" id="4.10.1080.10">
    <property type="entry name" value="TSP type-3 repeat"/>
    <property type="match status" value="1"/>
</dbReference>
<evidence type="ECO:0000256" key="1">
    <source>
        <dbReference type="SAM" id="SignalP"/>
    </source>
</evidence>
<dbReference type="STRING" id="1836467.BTR34_14845"/>
<feature type="domain" description="Ig-like" evidence="2">
    <location>
        <begin position="1133"/>
        <end position="1220"/>
    </location>
</feature>
<evidence type="ECO:0000313" key="4">
    <source>
        <dbReference type="Proteomes" id="UP000092164"/>
    </source>
</evidence>
<dbReference type="OrthoDB" id="9765926at2"/>
<dbReference type="InterPro" id="IPR054720">
    <property type="entry name" value="HpiC1"/>
</dbReference>
<dbReference type="RefSeq" id="WP_068482438.1">
    <property type="nucleotide sequence ID" value="NZ_CP018760.1"/>
</dbReference>
<dbReference type="KEGG" id="mart:BTR34_14845"/>
<proteinExistence type="predicted"/>
<dbReference type="Pfam" id="PF13585">
    <property type="entry name" value="CHU_C"/>
    <property type="match status" value="1"/>
</dbReference>
<protein>
    <recommendedName>
        <fullName evidence="2">Ig-like domain-containing protein</fullName>
    </recommendedName>
</protein>
<dbReference type="PANTHER" id="PTHR10199:SF100">
    <property type="entry name" value="THROMBOSPONDIN, ISOFORM A"/>
    <property type="match status" value="1"/>
</dbReference>
<dbReference type="Pfam" id="PF19081">
    <property type="entry name" value="Ig_7"/>
    <property type="match status" value="3"/>
</dbReference>
<keyword evidence="1" id="KW-0732">Signal</keyword>
<evidence type="ECO:0000313" key="3">
    <source>
        <dbReference type="EMBL" id="OBR41279.1"/>
    </source>
</evidence>
<accession>A0A1B7ZD65</accession>
<dbReference type="EMBL" id="LZFP01000003">
    <property type="protein sequence ID" value="OBR41279.1"/>
    <property type="molecule type" value="Genomic_DNA"/>
</dbReference>
<organism evidence="3 4">
    <name type="scientific">Maribacter hydrothermalis</name>
    <dbReference type="NCBI Taxonomy" id="1836467"/>
    <lineage>
        <taxon>Bacteria</taxon>
        <taxon>Pseudomonadati</taxon>
        <taxon>Bacteroidota</taxon>
        <taxon>Flavobacteriia</taxon>
        <taxon>Flavobacteriales</taxon>
        <taxon>Flavobacteriaceae</taxon>
        <taxon>Maribacter</taxon>
    </lineage>
</organism>
<dbReference type="InterPro" id="IPR028974">
    <property type="entry name" value="TSP_type-3_rpt"/>
</dbReference>
<evidence type="ECO:0000259" key="2">
    <source>
        <dbReference type="Pfam" id="PF19081"/>
    </source>
</evidence>
<feature type="domain" description="Ig-like" evidence="2">
    <location>
        <begin position="1610"/>
        <end position="1692"/>
    </location>
</feature>
<keyword evidence="4" id="KW-1185">Reference proteome</keyword>
<feature type="domain" description="Ig-like" evidence="2">
    <location>
        <begin position="1378"/>
        <end position="1456"/>
    </location>
</feature>